<comment type="similarity">
    <text evidence="1">Belongs to the zinc-containing alcohol dehydrogenase family.</text>
</comment>
<feature type="domain" description="Enoyl reductase (ER)" evidence="4">
    <location>
        <begin position="60"/>
        <end position="444"/>
    </location>
</feature>
<evidence type="ECO:0000256" key="3">
    <source>
        <dbReference type="SAM" id="MobiDB-lite"/>
    </source>
</evidence>
<dbReference type="InterPro" id="IPR036291">
    <property type="entry name" value="NAD(P)-bd_dom_sf"/>
</dbReference>
<dbReference type="SMART" id="SM00829">
    <property type="entry name" value="PKS_ER"/>
    <property type="match status" value="1"/>
</dbReference>
<keyword evidence="6" id="KW-1185">Reference proteome</keyword>
<accession>W2RSU2</accession>
<organism evidence="5 6">
    <name type="scientific">Cyphellophora europaea (strain CBS 101466)</name>
    <name type="common">Phialophora europaea</name>
    <dbReference type="NCBI Taxonomy" id="1220924"/>
    <lineage>
        <taxon>Eukaryota</taxon>
        <taxon>Fungi</taxon>
        <taxon>Dikarya</taxon>
        <taxon>Ascomycota</taxon>
        <taxon>Pezizomycotina</taxon>
        <taxon>Eurotiomycetes</taxon>
        <taxon>Chaetothyriomycetidae</taxon>
        <taxon>Chaetothyriales</taxon>
        <taxon>Cyphellophoraceae</taxon>
        <taxon>Cyphellophora</taxon>
    </lineage>
</organism>
<dbReference type="eggNOG" id="KOG1198">
    <property type="taxonomic scope" value="Eukaryota"/>
</dbReference>
<proteinExistence type="inferred from homology"/>
<dbReference type="InterPro" id="IPR047122">
    <property type="entry name" value="Trans-enoyl_RdTase-like"/>
</dbReference>
<name>W2RSU2_CYPE1</name>
<gene>
    <name evidence="5" type="ORF">HMPREF1541_05743</name>
</gene>
<dbReference type="Proteomes" id="UP000030752">
    <property type="component" value="Unassembled WGS sequence"/>
</dbReference>
<sequence length="447" mass="48494">MGSSRTWLQSILGRSKEKTLSTSESISTTVGQSLLIKEFPAEPVDSLMPDNHQRALILNGVKQPYETIEKHPVPQIESSREILVRNTVIGLNPIDWKAPDFNFGIPTLPYISGRELAGILVTTPFSKKSRVAKGDRVLVISTDYRDLRKGAYQQYVIANDFNTARLPPSISSETGAALGVAFVAAALSIGVCAGLDFSLISNGPDLLKLVRGIPETRLPDDIRNECLNGIDPAERLQQGDWLAVWGGSSTSAYIICQLARLAGVQTISVLDCKKHGFAQHSASDFPRADVLIDSHNAERAVDVVRSVAGQKLRFAVDTVGRQTASHLLRCLGPEPIEKSISPTPPSTPRRSSTSDEPQQHHLVGLTGLPKGTPPAGYSFHTVPIKLFHEIPEVGEALMVWLERLLAEGLLAPPPILAVEHGFESVNAALDRMRRGEISGGRVVVRVD</sequence>
<dbReference type="InParanoid" id="W2RSU2"/>
<dbReference type="AlphaFoldDB" id="W2RSU2"/>
<dbReference type="STRING" id="1220924.W2RSU2"/>
<dbReference type="CDD" id="cd08249">
    <property type="entry name" value="enoyl_reductase_like"/>
    <property type="match status" value="1"/>
</dbReference>
<dbReference type="HOGENOM" id="CLU_026673_16_2_1"/>
<dbReference type="OrthoDB" id="10257049at2759"/>
<evidence type="ECO:0000259" key="4">
    <source>
        <dbReference type="SMART" id="SM00829"/>
    </source>
</evidence>
<dbReference type="Gene3D" id="3.40.50.720">
    <property type="entry name" value="NAD(P)-binding Rossmann-like Domain"/>
    <property type="match status" value="1"/>
</dbReference>
<dbReference type="PANTHER" id="PTHR43482:SF2">
    <property type="entry name" value="ZINC-BINDING DEHYDROGENASE FAMILY, PUTATIVE (AFU_ORTHOLOGUE AFUA_3G15030)-RELATED"/>
    <property type="match status" value="1"/>
</dbReference>
<feature type="region of interest" description="Disordered" evidence="3">
    <location>
        <begin position="334"/>
        <end position="369"/>
    </location>
</feature>
<dbReference type="InterPro" id="IPR020843">
    <property type="entry name" value="ER"/>
</dbReference>
<protein>
    <recommendedName>
        <fullName evidence="4">Enoyl reductase (ER) domain-containing protein</fullName>
    </recommendedName>
</protein>
<dbReference type="InterPro" id="IPR011032">
    <property type="entry name" value="GroES-like_sf"/>
</dbReference>
<dbReference type="VEuPathDB" id="FungiDB:HMPREF1541_05743"/>
<dbReference type="GeneID" id="19973082"/>
<reference evidence="5 6" key="1">
    <citation type="submission" date="2013-03" db="EMBL/GenBank/DDBJ databases">
        <title>The Genome Sequence of Phialophora europaea CBS 101466.</title>
        <authorList>
            <consortium name="The Broad Institute Genomics Platform"/>
            <person name="Cuomo C."/>
            <person name="de Hoog S."/>
            <person name="Gorbushina A."/>
            <person name="Walker B."/>
            <person name="Young S.K."/>
            <person name="Zeng Q."/>
            <person name="Gargeya S."/>
            <person name="Fitzgerald M."/>
            <person name="Haas B."/>
            <person name="Abouelleil A."/>
            <person name="Allen A.W."/>
            <person name="Alvarado L."/>
            <person name="Arachchi H.M."/>
            <person name="Berlin A.M."/>
            <person name="Chapman S.B."/>
            <person name="Gainer-Dewar J."/>
            <person name="Goldberg J."/>
            <person name="Griggs A."/>
            <person name="Gujja S."/>
            <person name="Hansen M."/>
            <person name="Howarth C."/>
            <person name="Imamovic A."/>
            <person name="Ireland A."/>
            <person name="Larimer J."/>
            <person name="McCowan C."/>
            <person name="Murphy C."/>
            <person name="Pearson M."/>
            <person name="Poon T.W."/>
            <person name="Priest M."/>
            <person name="Roberts A."/>
            <person name="Saif S."/>
            <person name="Shea T."/>
            <person name="Sisk P."/>
            <person name="Sykes S."/>
            <person name="Wortman J."/>
            <person name="Nusbaum C."/>
            <person name="Birren B."/>
        </authorList>
    </citation>
    <scope>NUCLEOTIDE SEQUENCE [LARGE SCALE GENOMIC DNA]</scope>
    <source>
        <strain evidence="5 6">CBS 101466</strain>
    </source>
</reference>
<dbReference type="SUPFAM" id="SSF50129">
    <property type="entry name" value="GroES-like"/>
    <property type="match status" value="1"/>
</dbReference>
<evidence type="ECO:0000313" key="5">
    <source>
        <dbReference type="EMBL" id="ETN39517.1"/>
    </source>
</evidence>
<dbReference type="EMBL" id="KB822721">
    <property type="protein sequence ID" value="ETN39517.1"/>
    <property type="molecule type" value="Genomic_DNA"/>
</dbReference>
<evidence type="ECO:0000313" key="6">
    <source>
        <dbReference type="Proteomes" id="UP000030752"/>
    </source>
</evidence>
<dbReference type="PANTHER" id="PTHR43482">
    <property type="entry name" value="PROTEIN AST1-RELATED"/>
    <property type="match status" value="1"/>
</dbReference>
<dbReference type="GO" id="GO:0016651">
    <property type="term" value="F:oxidoreductase activity, acting on NAD(P)H"/>
    <property type="evidence" value="ECO:0007669"/>
    <property type="project" value="InterPro"/>
</dbReference>
<dbReference type="RefSeq" id="XP_008718302.1">
    <property type="nucleotide sequence ID" value="XM_008720080.1"/>
</dbReference>
<evidence type="ECO:0000256" key="2">
    <source>
        <dbReference type="ARBA" id="ARBA00023002"/>
    </source>
</evidence>
<dbReference type="Pfam" id="PF08240">
    <property type="entry name" value="ADH_N"/>
    <property type="match status" value="1"/>
</dbReference>
<dbReference type="InterPro" id="IPR013154">
    <property type="entry name" value="ADH-like_N"/>
</dbReference>
<evidence type="ECO:0000256" key="1">
    <source>
        <dbReference type="ARBA" id="ARBA00008072"/>
    </source>
</evidence>
<dbReference type="Gene3D" id="3.90.180.10">
    <property type="entry name" value="Medium-chain alcohol dehydrogenases, catalytic domain"/>
    <property type="match status" value="1"/>
</dbReference>
<dbReference type="SUPFAM" id="SSF51735">
    <property type="entry name" value="NAD(P)-binding Rossmann-fold domains"/>
    <property type="match status" value="1"/>
</dbReference>
<keyword evidence="2" id="KW-0560">Oxidoreductase</keyword>
<dbReference type="InterPro" id="IPR052585">
    <property type="entry name" value="Lipid_raft_assoc_Zn_ADH"/>
</dbReference>